<dbReference type="AlphaFoldDB" id="A0A0C2IP65"/>
<protein>
    <submittedName>
        <fullName evidence="1">Uncharacterized protein</fullName>
    </submittedName>
</protein>
<gene>
    <name evidence="1" type="ORF">SPBR_01057</name>
</gene>
<dbReference type="RefSeq" id="XP_040618831.1">
    <property type="nucleotide sequence ID" value="XM_040759376.1"/>
</dbReference>
<organism evidence="1 2">
    <name type="scientific">Sporothrix brasiliensis 5110</name>
    <dbReference type="NCBI Taxonomy" id="1398154"/>
    <lineage>
        <taxon>Eukaryota</taxon>
        <taxon>Fungi</taxon>
        <taxon>Dikarya</taxon>
        <taxon>Ascomycota</taxon>
        <taxon>Pezizomycotina</taxon>
        <taxon>Sordariomycetes</taxon>
        <taxon>Sordariomycetidae</taxon>
        <taxon>Ophiostomatales</taxon>
        <taxon>Ophiostomataceae</taxon>
        <taxon>Sporothrix</taxon>
    </lineage>
</organism>
<dbReference type="HOGENOM" id="CLU_1476046_0_0_1"/>
<keyword evidence="2" id="KW-1185">Reference proteome</keyword>
<reference evidence="1 2" key="1">
    <citation type="journal article" date="2014" name="BMC Genomics">
        <title>Comparative genomics of the major fungal agents of human and animal Sporotrichosis: Sporothrix schenckii and Sporothrix brasiliensis.</title>
        <authorList>
            <person name="Teixeira M.M."/>
            <person name="de Almeida L.G."/>
            <person name="Kubitschek-Barreira P."/>
            <person name="Alves F.L."/>
            <person name="Kioshima E.S."/>
            <person name="Abadio A.K."/>
            <person name="Fernandes L."/>
            <person name="Derengowski L.S."/>
            <person name="Ferreira K.S."/>
            <person name="Souza R.C."/>
            <person name="Ruiz J.C."/>
            <person name="de Andrade N.C."/>
            <person name="Paes H.C."/>
            <person name="Nicola A.M."/>
            <person name="Albuquerque P."/>
            <person name="Gerber A.L."/>
            <person name="Martins V.P."/>
            <person name="Peconick L.D."/>
            <person name="Neto A.V."/>
            <person name="Chaucanez C.B."/>
            <person name="Silva P.A."/>
            <person name="Cunha O.L."/>
            <person name="de Oliveira F.F."/>
            <person name="dos Santos T.C."/>
            <person name="Barros A.L."/>
            <person name="Soares M.A."/>
            <person name="de Oliveira L.M."/>
            <person name="Marini M.M."/>
            <person name="Villalobos-Duno H."/>
            <person name="Cunha M.M."/>
            <person name="de Hoog S."/>
            <person name="da Silveira J.F."/>
            <person name="Henrissat B."/>
            <person name="Nino-Vega G.A."/>
            <person name="Cisalpino P.S."/>
            <person name="Mora-Montes H.M."/>
            <person name="Almeida S.R."/>
            <person name="Stajich J.E."/>
            <person name="Lopes-Bezerra L.M."/>
            <person name="Vasconcelos A.T."/>
            <person name="Felipe M.S."/>
        </authorList>
    </citation>
    <scope>NUCLEOTIDE SEQUENCE [LARGE SCALE GENOMIC DNA]</scope>
    <source>
        <strain evidence="1 2">5110</strain>
    </source>
</reference>
<evidence type="ECO:0000313" key="2">
    <source>
        <dbReference type="Proteomes" id="UP000031575"/>
    </source>
</evidence>
<dbReference type="VEuPathDB" id="FungiDB:SPBR_01057"/>
<proteinExistence type="predicted"/>
<dbReference type="EMBL" id="AWTV01000008">
    <property type="protein sequence ID" value="KIH90821.1"/>
    <property type="molecule type" value="Genomic_DNA"/>
</dbReference>
<comment type="caution">
    <text evidence="1">The sequence shown here is derived from an EMBL/GenBank/DDBJ whole genome shotgun (WGS) entry which is preliminary data.</text>
</comment>
<accession>A0A0C2IP65</accession>
<sequence length="183" mass="19974">MVVTTSVRRSGQYWSMVSRKGSRSARKMLRMYARPRASVSAGRAMWLRTDATSLAAGDGRALTSARKALMVRGMPKMTLVLSRDSLMRRSTSCWWAMSSGSLEAMAALYTSPTKPPWLQAAKAQAVMQYHVLVVPLLAASCACCCTKARARAAMSASVACCMVATSWWLRVCVRKDGSMLCCV</sequence>
<dbReference type="Proteomes" id="UP000031575">
    <property type="component" value="Unassembled WGS sequence"/>
</dbReference>
<name>A0A0C2IP65_9PEZI</name>
<dbReference type="GeneID" id="63674297"/>
<evidence type="ECO:0000313" key="1">
    <source>
        <dbReference type="EMBL" id="KIH90821.1"/>
    </source>
</evidence>